<protein>
    <submittedName>
        <fullName evidence="3">6086_t:CDS:1</fullName>
    </submittedName>
</protein>
<organism evidence="3 4">
    <name type="scientific">Acaulospora morrowiae</name>
    <dbReference type="NCBI Taxonomy" id="94023"/>
    <lineage>
        <taxon>Eukaryota</taxon>
        <taxon>Fungi</taxon>
        <taxon>Fungi incertae sedis</taxon>
        <taxon>Mucoromycota</taxon>
        <taxon>Glomeromycotina</taxon>
        <taxon>Glomeromycetes</taxon>
        <taxon>Diversisporales</taxon>
        <taxon>Acaulosporaceae</taxon>
        <taxon>Acaulospora</taxon>
    </lineage>
</organism>
<gene>
    <name evidence="3" type="ORF">AMORRO_LOCUS6365</name>
</gene>
<keyword evidence="4" id="KW-1185">Reference proteome</keyword>
<evidence type="ECO:0000313" key="4">
    <source>
        <dbReference type="Proteomes" id="UP000789342"/>
    </source>
</evidence>
<comment type="caution">
    <text evidence="3">The sequence shown here is derived from an EMBL/GenBank/DDBJ whole genome shotgun (WGS) entry which is preliminary data.</text>
</comment>
<feature type="compositionally biased region" description="Polar residues" evidence="1">
    <location>
        <begin position="85"/>
        <end position="98"/>
    </location>
</feature>
<name>A0A9N9FYB1_9GLOM</name>
<dbReference type="AlphaFoldDB" id="A0A9N9FYB1"/>
<proteinExistence type="predicted"/>
<reference evidence="3" key="1">
    <citation type="submission" date="2021-06" db="EMBL/GenBank/DDBJ databases">
        <authorList>
            <person name="Kallberg Y."/>
            <person name="Tangrot J."/>
            <person name="Rosling A."/>
        </authorList>
    </citation>
    <scope>NUCLEOTIDE SEQUENCE</scope>
    <source>
        <strain evidence="3">CL551</strain>
    </source>
</reference>
<feature type="region of interest" description="Disordered" evidence="1">
    <location>
        <begin position="59"/>
        <end position="98"/>
    </location>
</feature>
<feature type="compositionally biased region" description="Basic and acidic residues" evidence="1">
    <location>
        <begin position="13"/>
        <end position="28"/>
    </location>
</feature>
<dbReference type="Proteomes" id="UP000789342">
    <property type="component" value="Unassembled WGS sequence"/>
</dbReference>
<evidence type="ECO:0000256" key="2">
    <source>
        <dbReference type="SAM" id="Phobius"/>
    </source>
</evidence>
<evidence type="ECO:0000313" key="3">
    <source>
        <dbReference type="EMBL" id="CAG8568762.1"/>
    </source>
</evidence>
<feature type="compositionally biased region" description="Low complexity" evidence="1">
    <location>
        <begin position="70"/>
        <end position="84"/>
    </location>
</feature>
<keyword evidence="2" id="KW-1133">Transmembrane helix</keyword>
<accession>A0A9N9FYB1</accession>
<keyword evidence="2" id="KW-0472">Membrane</keyword>
<sequence length="214" mass="23708">MVAKHLRINGTLVERDVQNDPETTKDKSSQVINTLTATSGHHHLATLTGNHHVSATYKQTSSANKLLKPSATQSSKTYTSTTSTLPDQSNLSSTDGGNESKTSFQWFGVILIAATIIIIMIAMICRKYKSHEHSYRVDDHDAHDYPSPAVIKDSGGDRSSKTLVHELEMEHQGISSMNRMTLSDYNDYSDAIQPDYPSFESLFPNPPERVVSKK</sequence>
<keyword evidence="2" id="KW-0812">Transmembrane</keyword>
<evidence type="ECO:0000256" key="1">
    <source>
        <dbReference type="SAM" id="MobiDB-lite"/>
    </source>
</evidence>
<feature type="transmembrane region" description="Helical" evidence="2">
    <location>
        <begin position="104"/>
        <end position="125"/>
    </location>
</feature>
<dbReference type="OrthoDB" id="2449720at2759"/>
<dbReference type="EMBL" id="CAJVPV010004208">
    <property type="protein sequence ID" value="CAG8568762.1"/>
    <property type="molecule type" value="Genomic_DNA"/>
</dbReference>
<feature type="region of interest" description="Disordered" evidence="1">
    <location>
        <begin position="1"/>
        <end position="29"/>
    </location>
</feature>